<dbReference type="Proteomes" id="UP001066276">
    <property type="component" value="Chromosome 7"/>
</dbReference>
<comment type="caution">
    <text evidence="2">The sequence shown here is derived from an EMBL/GenBank/DDBJ whole genome shotgun (WGS) entry which is preliminary data.</text>
</comment>
<sequence>MASSGSQIIEESSLFLSWQAPKQDRNPHTDDFESLIRSLAKEHDYKTSASTTKSKGREESDSSSSAHSSDQGDNPPRKHKKKTHHPEKPVITTKVLTFEPEDIVHPRSTLWLSPAEDAEYVESQIRHGFSPGYVLNAQDQISPPK</sequence>
<gene>
    <name evidence="2" type="ORF">NDU88_001047</name>
</gene>
<organism evidence="2 3">
    <name type="scientific">Pleurodeles waltl</name>
    <name type="common">Iberian ribbed newt</name>
    <dbReference type="NCBI Taxonomy" id="8319"/>
    <lineage>
        <taxon>Eukaryota</taxon>
        <taxon>Metazoa</taxon>
        <taxon>Chordata</taxon>
        <taxon>Craniata</taxon>
        <taxon>Vertebrata</taxon>
        <taxon>Euteleostomi</taxon>
        <taxon>Amphibia</taxon>
        <taxon>Batrachia</taxon>
        <taxon>Caudata</taxon>
        <taxon>Salamandroidea</taxon>
        <taxon>Salamandridae</taxon>
        <taxon>Pleurodelinae</taxon>
        <taxon>Pleurodeles</taxon>
    </lineage>
</organism>
<name>A0AAV7P4L7_PLEWA</name>
<reference evidence="2" key="1">
    <citation type="journal article" date="2022" name="bioRxiv">
        <title>Sequencing and chromosome-scale assembly of the giantPleurodeles waltlgenome.</title>
        <authorList>
            <person name="Brown T."/>
            <person name="Elewa A."/>
            <person name="Iarovenko S."/>
            <person name="Subramanian E."/>
            <person name="Araus A.J."/>
            <person name="Petzold A."/>
            <person name="Susuki M."/>
            <person name="Suzuki K.-i.T."/>
            <person name="Hayashi T."/>
            <person name="Toyoda A."/>
            <person name="Oliveira C."/>
            <person name="Osipova E."/>
            <person name="Leigh N.D."/>
            <person name="Simon A."/>
            <person name="Yun M.H."/>
        </authorList>
    </citation>
    <scope>NUCLEOTIDE SEQUENCE</scope>
    <source>
        <strain evidence="2">20211129_DDA</strain>
        <tissue evidence="2">Liver</tissue>
    </source>
</reference>
<feature type="compositionally biased region" description="Basic and acidic residues" evidence="1">
    <location>
        <begin position="22"/>
        <end position="31"/>
    </location>
</feature>
<evidence type="ECO:0000313" key="3">
    <source>
        <dbReference type="Proteomes" id="UP001066276"/>
    </source>
</evidence>
<evidence type="ECO:0000313" key="2">
    <source>
        <dbReference type="EMBL" id="KAJ1122561.1"/>
    </source>
</evidence>
<protein>
    <submittedName>
        <fullName evidence="2">Uncharacterized protein</fullName>
    </submittedName>
</protein>
<proteinExistence type="predicted"/>
<dbReference type="EMBL" id="JANPWB010000011">
    <property type="protein sequence ID" value="KAJ1122561.1"/>
    <property type="molecule type" value="Genomic_DNA"/>
</dbReference>
<dbReference type="AlphaFoldDB" id="A0AAV7P4L7"/>
<evidence type="ECO:0000256" key="1">
    <source>
        <dbReference type="SAM" id="MobiDB-lite"/>
    </source>
</evidence>
<keyword evidence="3" id="KW-1185">Reference proteome</keyword>
<feature type="region of interest" description="Disordered" evidence="1">
    <location>
        <begin position="16"/>
        <end position="94"/>
    </location>
</feature>
<accession>A0AAV7P4L7</accession>